<protein>
    <recommendedName>
        <fullName evidence="1">HD domain-containing protein</fullName>
    </recommendedName>
</protein>
<dbReference type="Gene3D" id="1.10.3210.10">
    <property type="entry name" value="Hypothetical protein af1432"/>
    <property type="match status" value="1"/>
</dbReference>
<gene>
    <name evidence="2" type="ORF">SAE02_14840</name>
</gene>
<accession>A0A512DLH2</accession>
<dbReference type="EMBL" id="BJYZ01000006">
    <property type="protein sequence ID" value="GEO37336.1"/>
    <property type="molecule type" value="Genomic_DNA"/>
</dbReference>
<comment type="caution">
    <text evidence="2">The sequence shown here is derived from an EMBL/GenBank/DDBJ whole genome shotgun (WGS) entry which is preliminary data.</text>
</comment>
<dbReference type="InterPro" id="IPR006674">
    <property type="entry name" value="HD_domain"/>
</dbReference>
<keyword evidence="3" id="KW-1185">Reference proteome</keyword>
<organism evidence="2 3">
    <name type="scientific">Skermanella aerolata</name>
    <dbReference type="NCBI Taxonomy" id="393310"/>
    <lineage>
        <taxon>Bacteria</taxon>
        <taxon>Pseudomonadati</taxon>
        <taxon>Pseudomonadota</taxon>
        <taxon>Alphaproteobacteria</taxon>
        <taxon>Rhodospirillales</taxon>
        <taxon>Azospirillaceae</taxon>
        <taxon>Skermanella</taxon>
    </lineage>
</organism>
<dbReference type="Proteomes" id="UP000321523">
    <property type="component" value="Unassembled WGS sequence"/>
</dbReference>
<name>A0A512DLH2_9PROT</name>
<sequence>MSVDAALIPLLREINDLKRVRAAGIDGTLAARAFRRSWGRLVAGDSLVTVALRETALAVAGCRLGGIDRTMLTRAGLSDGEATEVLQSAFDAVAEPLDPLLAAALRDHLSEPEPAAAEAPAFVHDLERQPRAGATRPGHPRLILEPPESHADHCMIVAVYAVLVGPAYRADAAVPFLAGLAHHFHNAVMPDSGFAGEMLLGRHLEPVMARLTEEIIATLPDHLARACREARTILPDAETPEAKAFHSADVIDRVLQMDQYARVASFELRHAVEEMELVHAGPLQDFQTGLLRTVGLIR</sequence>
<evidence type="ECO:0000313" key="2">
    <source>
        <dbReference type="EMBL" id="GEO37336.1"/>
    </source>
</evidence>
<dbReference type="SUPFAM" id="SSF109604">
    <property type="entry name" value="HD-domain/PDEase-like"/>
    <property type="match status" value="1"/>
</dbReference>
<proteinExistence type="predicted"/>
<evidence type="ECO:0000313" key="3">
    <source>
        <dbReference type="Proteomes" id="UP000321523"/>
    </source>
</evidence>
<evidence type="ECO:0000259" key="1">
    <source>
        <dbReference type="Pfam" id="PF13023"/>
    </source>
</evidence>
<dbReference type="Pfam" id="PF13023">
    <property type="entry name" value="HD_3"/>
    <property type="match status" value="1"/>
</dbReference>
<dbReference type="RefSeq" id="WP_044426971.1">
    <property type="nucleotide sequence ID" value="NZ_BJYZ01000006.1"/>
</dbReference>
<dbReference type="AlphaFoldDB" id="A0A512DLH2"/>
<reference evidence="2 3" key="1">
    <citation type="submission" date="2019-07" db="EMBL/GenBank/DDBJ databases">
        <title>Whole genome shotgun sequence of Skermanella aerolata NBRC 106429.</title>
        <authorList>
            <person name="Hosoyama A."/>
            <person name="Uohara A."/>
            <person name="Ohji S."/>
            <person name="Ichikawa N."/>
        </authorList>
    </citation>
    <scope>NUCLEOTIDE SEQUENCE [LARGE SCALE GENOMIC DNA]</scope>
    <source>
        <strain evidence="2 3">NBRC 106429</strain>
    </source>
</reference>
<feature type="domain" description="HD" evidence="1">
    <location>
        <begin position="136"/>
        <end position="269"/>
    </location>
</feature>